<dbReference type="FunFam" id="3.30.30.30:FF:000001">
    <property type="entry name" value="heat shock 70 kDa protein-like"/>
    <property type="match status" value="1"/>
</dbReference>
<dbReference type="Pfam" id="PF00012">
    <property type="entry name" value="HSP70"/>
    <property type="match status" value="1"/>
</dbReference>
<dbReference type="PANTHER" id="PTHR19375">
    <property type="entry name" value="HEAT SHOCK PROTEIN 70KDA"/>
    <property type="match status" value="1"/>
</dbReference>
<dbReference type="PRINTS" id="PR00301">
    <property type="entry name" value="HEATSHOCK70"/>
</dbReference>
<dbReference type="Proteomes" id="UP001151516">
    <property type="component" value="Unassembled WGS sequence"/>
</dbReference>
<keyword evidence="3" id="KW-0346">Stress response</keyword>
<gene>
    <name evidence="3" type="primary">HSPA6</name>
    <name evidence="3" type="ORF">IWW39_005180</name>
</gene>
<accession>A0A9W8L2P1</accession>
<dbReference type="Gene3D" id="3.30.30.30">
    <property type="match status" value="1"/>
</dbReference>
<dbReference type="InterPro" id="IPR043129">
    <property type="entry name" value="ATPase_NBD"/>
</dbReference>
<dbReference type="Gene3D" id="3.90.640.10">
    <property type="entry name" value="Actin, Chain A, domain 4"/>
    <property type="match status" value="1"/>
</dbReference>
<keyword evidence="2" id="KW-0067">ATP-binding</keyword>
<keyword evidence="4" id="KW-1185">Reference proteome</keyword>
<dbReference type="InterPro" id="IPR013126">
    <property type="entry name" value="Hsp_70_fam"/>
</dbReference>
<evidence type="ECO:0000256" key="1">
    <source>
        <dbReference type="ARBA" id="ARBA00022741"/>
    </source>
</evidence>
<evidence type="ECO:0000313" key="3">
    <source>
        <dbReference type="EMBL" id="KAJ2683985.1"/>
    </source>
</evidence>
<evidence type="ECO:0000256" key="2">
    <source>
        <dbReference type="ARBA" id="ARBA00022840"/>
    </source>
</evidence>
<dbReference type="OrthoDB" id="2401965at2759"/>
<dbReference type="GO" id="GO:0140662">
    <property type="term" value="F:ATP-dependent protein folding chaperone"/>
    <property type="evidence" value="ECO:0007669"/>
    <property type="project" value="InterPro"/>
</dbReference>
<dbReference type="AlphaFoldDB" id="A0A9W8L2P1"/>
<reference evidence="3" key="1">
    <citation type="submission" date="2022-07" db="EMBL/GenBank/DDBJ databases">
        <title>Phylogenomic reconstructions and comparative analyses of Kickxellomycotina fungi.</title>
        <authorList>
            <person name="Reynolds N.K."/>
            <person name="Stajich J.E."/>
            <person name="Barry K."/>
            <person name="Grigoriev I.V."/>
            <person name="Crous P."/>
            <person name="Smith M.E."/>
        </authorList>
    </citation>
    <scope>NUCLEOTIDE SEQUENCE</scope>
    <source>
        <strain evidence="3">CBS 109367</strain>
    </source>
</reference>
<dbReference type="EMBL" id="JANBTX010000243">
    <property type="protein sequence ID" value="KAJ2683985.1"/>
    <property type="molecule type" value="Genomic_DNA"/>
</dbReference>
<dbReference type="GO" id="GO:0005524">
    <property type="term" value="F:ATP binding"/>
    <property type="evidence" value="ECO:0007669"/>
    <property type="project" value="UniProtKB-KW"/>
</dbReference>
<organism evidence="3 4">
    <name type="scientific">Coemansia spiralis</name>
    <dbReference type="NCBI Taxonomy" id="417178"/>
    <lineage>
        <taxon>Eukaryota</taxon>
        <taxon>Fungi</taxon>
        <taxon>Fungi incertae sedis</taxon>
        <taxon>Zoopagomycota</taxon>
        <taxon>Kickxellomycotina</taxon>
        <taxon>Kickxellomycetes</taxon>
        <taxon>Kickxellales</taxon>
        <taxon>Kickxellaceae</taxon>
        <taxon>Coemansia</taxon>
    </lineage>
</organism>
<dbReference type="InterPro" id="IPR018181">
    <property type="entry name" value="Heat_shock_70_CS"/>
</dbReference>
<comment type="caution">
    <text evidence="3">The sequence shown here is derived from an EMBL/GenBank/DDBJ whole genome shotgun (WGS) entry which is preliminary data.</text>
</comment>
<keyword evidence="1" id="KW-0547">Nucleotide-binding</keyword>
<dbReference type="Gene3D" id="3.30.420.40">
    <property type="match status" value="2"/>
</dbReference>
<sequence>MAIGIDFGTNNSCCGVWTGDQVLITDPAPTFVAFTNTGSVVGKDAVDQAAGNPLNTVYEFKCLLGRKFRDYAVQSAMGKWPFSVTSKRGKPVIHVDIGGVATKHTAVEISSIMLSKLYRDAAGALDCKRAVITVPYHFSRSQRRAVKKAGTGAGLHVLCVIDDPTAAAIAYELDTRGSGKALVVDVGGLATLVSLVDLGKGKVVGSIGNHVLGGRDFDQCLVNYCRGEIHSRHGITTTGDVLLRLVDACVRAKHELSVTTQAVVGTEFGILVTRAQFEDLCGGMVRLILALIGSLLRSSKVDKSDVGEIVMAGGSSCIPMIQEHIRVLFGSKALCNSIDPNVVVAYGATVLAERIV</sequence>
<proteinExistence type="predicted"/>
<evidence type="ECO:0000313" key="4">
    <source>
        <dbReference type="Proteomes" id="UP001151516"/>
    </source>
</evidence>
<dbReference type="PROSITE" id="PS01036">
    <property type="entry name" value="HSP70_3"/>
    <property type="match status" value="1"/>
</dbReference>
<dbReference type="SUPFAM" id="SSF53067">
    <property type="entry name" value="Actin-like ATPase domain"/>
    <property type="match status" value="2"/>
</dbReference>
<name>A0A9W8L2P1_9FUNG</name>
<protein>
    <submittedName>
        <fullName evidence="3">Heat shock 70 kDa protein 6</fullName>
    </submittedName>
</protein>